<dbReference type="RefSeq" id="WP_189418939.1">
    <property type="nucleotide sequence ID" value="NZ_BMYZ01000002.1"/>
</dbReference>
<comment type="caution">
    <text evidence="1">The sequence shown here is derived from an EMBL/GenBank/DDBJ whole genome shotgun (WGS) entry which is preliminary data.</text>
</comment>
<organism evidence="1 2">
    <name type="scientific">Cellvibrio zantedeschiae</name>
    <dbReference type="NCBI Taxonomy" id="1237077"/>
    <lineage>
        <taxon>Bacteria</taxon>
        <taxon>Pseudomonadati</taxon>
        <taxon>Pseudomonadota</taxon>
        <taxon>Gammaproteobacteria</taxon>
        <taxon>Cellvibrionales</taxon>
        <taxon>Cellvibrionaceae</taxon>
        <taxon>Cellvibrio</taxon>
    </lineage>
</organism>
<reference evidence="2" key="1">
    <citation type="journal article" date="2019" name="Int. J. Syst. Evol. Microbiol.">
        <title>The Global Catalogue of Microorganisms (GCM) 10K type strain sequencing project: providing services to taxonomists for standard genome sequencing and annotation.</title>
        <authorList>
            <consortium name="The Broad Institute Genomics Platform"/>
            <consortium name="The Broad Institute Genome Sequencing Center for Infectious Disease"/>
            <person name="Wu L."/>
            <person name="Ma J."/>
        </authorList>
    </citation>
    <scope>NUCLEOTIDE SEQUENCE [LARGE SCALE GENOMIC DNA]</scope>
    <source>
        <strain evidence="2">KCTC 32239</strain>
    </source>
</reference>
<keyword evidence="2" id="KW-1185">Reference proteome</keyword>
<evidence type="ECO:0000313" key="2">
    <source>
        <dbReference type="Proteomes" id="UP000619761"/>
    </source>
</evidence>
<gene>
    <name evidence="1" type="ORF">GCM10011613_24040</name>
</gene>
<protein>
    <submittedName>
        <fullName evidence="1">Uncharacterized protein</fullName>
    </submittedName>
</protein>
<dbReference type="EMBL" id="BMYZ01000002">
    <property type="protein sequence ID" value="GGY78546.1"/>
    <property type="molecule type" value="Genomic_DNA"/>
</dbReference>
<evidence type="ECO:0000313" key="1">
    <source>
        <dbReference type="EMBL" id="GGY78546.1"/>
    </source>
</evidence>
<proteinExistence type="predicted"/>
<sequence length="147" mass="17250">MNWKIVLEEFKHQDMLVDIYYEQMDTEAWVRVFNWLANCPELKSINCYIPTADENLQHLPENIGDYIEQEGFYCFISLTVSGIDLYLRFYIKSEIEGDILPKDIDTEEKLLSLLEFLEKIRLVAGVPKYIVCPENCKKAYIINGQVV</sequence>
<accession>A0ABQ3B6Z8</accession>
<name>A0ABQ3B6Z8_9GAMM</name>
<dbReference type="Proteomes" id="UP000619761">
    <property type="component" value="Unassembled WGS sequence"/>
</dbReference>